<feature type="transmembrane region" description="Helical" evidence="2">
    <location>
        <begin position="223"/>
        <end position="239"/>
    </location>
</feature>
<dbReference type="InterPro" id="IPR014550">
    <property type="entry name" value="UCP028704_OpgC"/>
</dbReference>
<gene>
    <name evidence="3" type="primary">opgC</name>
    <name evidence="3" type="ORF">RFM68_14500</name>
</gene>
<comment type="caution">
    <text evidence="3">The sequence shown here is derived from an EMBL/GenBank/DDBJ whole genome shotgun (WGS) entry which is preliminary data.</text>
</comment>
<feature type="transmembrane region" description="Helical" evidence="2">
    <location>
        <begin position="106"/>
        <end position="129"/>
    </location>
</feature>
<dbReference type="PANTHER" id="PTHR38592:SF3">
    <property type="entry name" value="BLL4819 PROTEIN"/>
    <property type="match status" value="1"/>
</dbReference>
<dbReference type="PANTHER" id="PTHR38592">
    <property type="entry name" value="BLL4819 PROTEIN"/>
    <property type="match status" value="1"/>
</dbReference>
<reference evidence="3 4" key="1">
    <citation type="submission" date="2023-08" db="EMBL/GenBank/DDBJ databases">
        <title>Implementing the SeqCode for naming new Mesorhizobium species isolated from Vachellia karroo root nodules.</title>
        <authorList>
            <person name="Van Lill M."/>
        </authorList>
    </citation>
    <scope>NUCLEOTIDE SEQUENCE [LARGE SCALE GENOMIC DNA]</scope>
    <source>
        <strain evidence="3 4">MSK 1335</strain>
    </source>
</reference>
<dbReference type="Pfam" id="PF10129">
    <property type="entry name" value="OpgC_C"/>
    <property type="match status" value="1"/>
</dbReference>
<dbReference type="Proteomes" id="UP001276840">
    <property type="component" value="Unassembled WGS sequence"/>
</dbReference>
<dbReference type="RefSeq" id="WP_320233665.1">
    <property type="nucleotide sequence ID" value="NZ_JAVIJF010000009.1"/>
</dbReference>
<keyword evidence="2" id="KW-0812">Transmembrane</keyword>
<feature type="compositionally biased region" description="Basic and acidic residues" evidence="1">
    <location>
        <begin position="7"/>
        <end position="24"/>
    </location>
</feature>
<accession>A0ABU4ZK21</accession>
<feature type="transmembrane region" description="Helical" evidence="2">
    <location>
        <begin position="67"/>
        <end position="85"/>
    </location>
</feature>
<feature type="transmembrane region" description="Helical" evidence="2">
    <location>
        <begin position="357"/>
        <end position="377"/>
    </location>
</feature>
<feature type="transmembrane region" description="Helical" evidence="2">
    <location>
        <begin position="191"/>
        <end position="208"/>
    </location>
</feature>
<evidence type="ECO:0000313" key="4">
    <source>
        <dbReference type="Proteomes" id="UP001276840"/>
    </source>
</evidence>
<proteinExistence type="predicted"/>
<name>A0ABU4ZK21_9HYPH</name>
<feature type="transmembrane region" description="Helical" evidence="2">
    <location>
        <begin position="166"/>
        <end position="184"/>
    </location>
</feature>
<feature type="transmembrane region" description="Helical" evidence="2">
    <location>
        <begin position="292"/>
        <end position="312"/>
    </location>
</feature>
<organism evidence="3 4">
    <name type="scientific">Mesorhizobium montanum</name>
    <dbReference type="NCBI Taxonomy" id="3072323"/>
    <lineage>
        <taxon>Bacteria</taxon>
        <taxon>Pseudomonadati</taxon>
        <taxon>Pseudomonadota</taxon>
        <taxon>Alphaproteobacteria</taxon>
        <taxon>Hyphomicrobiales</taxon>
        <taxon>Phyllobacteriaceae</taxon>
        <taxon>Mesorhizobium</taxon>
    </lineage>
</organism>
<sequence length="412" mass="44963">MTTPVSNDRDKRIGERDTRVSDRDTRIKDRDTRIDVLRALALLTIFVDHVPGTVFENWTYKNFGFSDAAEAFVLISGISVALAYGTKFKPGGRLLATLKMWRRAGVLYISHLVITMVVIALFCAAAVFAHRPEMLTMINIEPLMRNTPQVLLGIVALGHQLGYNNILPVYAALLLAAPAFVLFVSYRPVPALIVSGLLWLVAGIWQIAPPNYPEPGLWFLNPLSWQFLFNIGLAAMLHVRRGGRIPRNPGLLGAAGVYVAGAAIWVHSPLWGQITWFNLPVVIGGFDKTFLSLPRLLHILAISYLIVALPAVSNLFRVRPDNPLAILGKRSLPVFIAGTLLAMAAQVLKLINPGGAAYDTLLISAGIAMQFALALYLEWLAGLGPSRAKPVREEPARAPFGAQPVPARVGGY</sequence>
<protein>
    <submittedName>
        <fullName evidence="3">OpgC domain-containing protein</fullName>
    </submittedName>
</protein>
<evidence type="ECO:0000256" key="2">
    <source>
        <dbReference type="SAM" id="Phobius"/>
    </source>
</evidence>
<keyword evidence="2" id="KW-0472">Membrane</keyword>
<feature type="transmembrane region" description="Helical" evidence="2">
    <location>
        <begin position="251"/>
        <end position="272"/>
    </location>
</feature>
<dbReference type="PIRSF" id="PIRSF028704">
    <property type="entry name" value="UPC028704"/>
    <property type="match status" value="1"/>
</dbReference>
<evidence type="ECO:0000313" key="3">
    <source>
        <dbReference type="EMBL" id="MDX8525724.1"/>
    </source>
</evidence>
<feature type="region of interest" description="Disordered" evidence="1">
    <location>
        <begin position="1"/>
        <end position="24"/>
    </location>
</feature>
<evidence type="ECO:0000256" key="1">
    <source>
        <dbReference type="SAM" id="MobiDB-lite"/>
    </source>
</evidence>
<keyword evidence="4" id="KW-1185">Reference proteome</keyword>
<dbReference type="EMBL" id="JAVIJF010000009">
    <property type="protein sequence ID" value="MDX8525724.1"/>
    <property type="molecule type" value="Genomic_DNA"/>
</dbReference>
<feature type="transmembrane region" description="Helical" evidence="2">
    <location>
        <begin position="36"/>
        <end position="55"/>
    </location>
</feature>
<keyword evidence="2" id="KW-1133">Transmembrane helix</keyword>
<feature type="transmembrane region" description="Helical" evidence="2">
    <location>
        <begin position="332"/>
        <end position="351"/>
    </location>
</feature>